<gene>
    <name evidence="8" type="ORF">PECAL_6P12400</name>
</gene>
<dbReference type="InterPro" id="IPR002528">
    <property type="entry name" value="MATE_fam"/>
</dbReference>
<dbReference type="GO" id="GO:0016020">
    <property type="term" value="C:membrane"/>
    <property type="evidence" value="ECO:0007669"/>
    <property type="project" value="UniProtKB-SubCell"/>
</dbReference>
<accession>A0A8J2T2N1</accession>
<evidence type="ECO:0000256" key="6">
    <source>
        <dbReference type="SAM" id="Phobius"/>
    </source>
</evidence>
<dbReference type="Proteomes" id="UP000789595">
    <property type="component" value="Unassembled WGS sequence"/>
</dbReference>
<proteinExistence type="inferred from homology"/>
<feature type="transmembrane region" description="Helical" evidence="6">
    <location>
        <begin position="261"/>
        <end position="284"/>
    </location>
</feature>
<dbReference type="InterPro" id="IPR044644">
    <property type="entry name" value="DinF-like"/>
</dbReference>
<feature type="transmembrane region" description="Helical" evidence="6">
    <location>
        <begin position="76"/>
        <end position="101"/>
    </location>
</feature>
<comment type="caution">
    <text evidence="8">The sequence shown here is derived from an EMBL/GenBank/DDBJ whole genome shotgun (WGS) entry which is preliminary data.</text>
</comment>
<evidence type="ECO:0000256" key="7">
    <source>
        <dbReference type="SAM" id="SignalP"/>
    </source>
</evidence>
<dbReference type="OrthoDB" id="423427at2759"/>
<evidence type="ECO:0000313" key="9">
    <source>
        <dbReference type="Proteomes" id="UP000789595"/>
    </source>
</evidence>
<evidence type="ECO:0000313" key="8">
    <source>
        <dbReference type="EMBL" id="CAH0379612.1"/>
    </source>
</evidence>
<dbReference type="Pfam" id="PF01554">
    <property type="entry name" value="MatE"/>
    <property type="match status" value="1"/>
</dbReference>
<comment type="subcellular location">
    <subcellularLocation>
        <location evidence="1">Membrane</location>
        <topology evidence="1">Multi-pass membrane protein</topology>
    </subcellularLocation>
</comment>
<feature type="transmembrane region" description="Helical" evidence="6">
    <location>
        <begin position="488"/>
        <end position="507"/>
    </location>
</feature>
<feature type="transmembrane region" description="Helical" evidence="6">
    <location>
        <begin position="203"/>
        <end position="221"/>
    </location>
</feature>
<feature type="chain" id="PRO_5035246115" description="Polysaccharide biosynthesis protein C-terminal domain-containing protein" evidence="7">
    <location>
        <begin position="18"/>
        <end position="565"/>
    </location>
</feature>
<feature type="transmembrane region" description="Helical" evidence="6">
    <location>
        <begin position="305"/>
        <end position="327"/>
    </location>
</feature>
<dbReference type="EMBL" id="CAKKNE010000006">
    <property type="protein sequence ID" value="CAH0379612.1"/>
    <property type="molecule type" value="Genomic_DNA"/>
</dbReference>
<dbReference type="PANTHER" id="PTHR42893">
    <property type="entry name" value="PROTEIN DETOXIFICATION 44, CHLOROPLASTIC-RELATED"/>
    <property type="match status" value="1"/>
</dbReference>
<evidence type="ECO:0000256" key="5">
    <source>
        <dbReference type="ARBA" id="ARBA00023136"/>
    </source>
</evidence>
<dbReference type="AlphaFoldDB" id="A0A8J2T2N1"/>
<protein>
    <recommendedName>
        <fullName evidence="10">Polysaccharide biosynthesis protein C-terminal domain-containing protein</fullName>
    </recommendedName>
</protein>
<evidence type="ECO:0008006" key="10">
    <source>
        <dbReference type="Google" id="ProtNLM"/>
    </source>
</evidence>
<dbReference type="GO" id="GO:0042910">
    <property type="term" value="F:xenobiotic transmembrane transporter activity"/>
    <property type="evidence" value="ECO:0007669"/>
    <property type="project" value="InterPro"/>
</dbReference>
<keyword evidence="3 6" id="KW-0812">Transmembrane</keyword>
<keyword evidence="5 6" id="KW-0472">Membrane</keyword>
<evidence type="ECO:0000256" key="1">
    <source>
        <dbReference type="ARBA" id="ARBA00004141"/>
    </source>
</evidence>
<dbReference type="GO" id="GO:0015297">
    <property type="term" value="F:antiporter activity"/>
    <property type="evidence" value="ECO:0007669"/>
    <property type="project" value="InterPro"/>
</dbReference>
<name>A0A8J2T2N1_9STRA</name>
<keyword evidence="4 6" id="KW-1133">Transmembrane helix</keyword>
<evidence type="ECO:0000256" key="4">
    <source>
        <dbReference type="ARBA" id="ARBA00022989"/>
    </source>
</evidence>
<feature type="signal peptide" evidence="7">
    <location>
        <begin position="1"/>
        <end position="17"/>
    </location>
</feature>
<feature type="transmembrane region" description="Helical" evidence="6">
    <location>
        <begin position="162"/>
        <end position="182"/>
    </location>
</feature>
<keyword evidence="7" id="KW-0732">Signal</keyword>
<keyword evidence="9" id="KW-1185">Reference proteome</keyword>
<comment type="similarity">
    <text evidence="2">Belongs to the multi antimicrobial extrusion (MATE) (TC 2.A.66.1) family.</text>
</comment>
<reference evidence="8" key="1">
    <citation type="submission" date="2021-11" db="EMBL/GenBank/DDBJ databases">
        <authorList>
            <consortium name="Genoscope - CEA"/>
            <person name="William W."/>
        </authorList>
    </citation>
    <scope>NUCLEOTIDE SEQUENCE</scope>
</reference>
<evidence type="ECO:0000256" key="3">
    <source>
        <dbReference type="ARBA" id="ARBA00022692"/>
    </source>
</evidence>
<sequence>MRRRRVTALMLATAASALNLPGRRLRQRLRAATLDPTPEGTWDATDETYDPRDSAINLALLDEPLELPETPSRPKILAFAAPVAVLNLANFIMGSVDTAAVGTFGTTTQLAALAPGTMGMEYSCYALSFLTTASLNLLSTISDPDGEERDVWDSTLAGSIKVAILVGLVHGGLLLGAAAPLARLLGANGVTVAPAARYLRLRAASAIAFHVSAVCGAAHFAKKDSKTPLYTILFAGLANCIGDRVLCPLAESGRLPGIPDAIGAAALATTAAQFLGLGFTLMALKRTKRLPKVWRRRGTGTTSGAFLAFAGPVSQLLWCRIAIYAYVGRCASLLGAAAGAAQQIMSTLFWGSTTLSAEPFNTAGQTFLPDHYDPETPDVITPRFRLTLQRLLDSSLLWGLAITLGTYPLKSEKALSMFTTSKDVMRLVAIGPILAVGALIAPMLTAEGTLVVLGEFQWLVRSMVFSSFVTYGLVTWLRHAGKASIANYWWATVTFTACRLVCNMVGVRTHVRRARVKNLAEYRREKREAELRLRTCPPWFDKRSKRKVPATGQSYPMDIEYERIP</sequence>
<dbReference type="PANTHER" id="PTHR42893:SF46">
    <property type="entry name" value="PROTEIN DETOXIFICATION 44, CHLOROPLASTIC"/>
    <property type="match status" value="1"/>
</dbReference>
<evidence type="ECO:0000256" key="2">
    <source>
        <dbReference type="ARBA" id="ARBA00010199"/>
    </source>
</evidence>
<feature type="transmembrane region" description="Helical" evidence="6">
    <location>
        <begin position="424"/>
        <end position="446"/>
    </location>
</feature>
<organism evidence="8 9">
    <name type="scientific">Pelagomonas calceolata</name>
    <dbReference type="NCBI Taxonomy" id="35677"/>
    <lineage>
        <taxon>Eukaryota</taxon>
        <taxon>Sar</taxon>
        <taxon>Stramenopiles</taxon>
        <taxon>Ochrophyta</taxon>
        <taxon>Pelagophyceae</taxon>
        <taxon>Pelagomonadales</taxon>
        <taxon>Pelagomonadaceae</taxon>
        <taxon>Pelagomonas</taxon>
    </lineage>
</organism>
<feature type="transmembrane region" description="Helical" evidence="6">
    <location>
        <begin position="458"/>
        <end position="476"/>
    </location>
</feature>